<feature type="domain" description="Tyr recombinase" evidence="2">
    <location>
        <begin position="123"/>
        <end position="316"/>
    </location>
</feature>
<dbReference type="AlphaFoldDB" id="A0A178MC78"/>
<gene>
    <name evidence="3" type="ORF">A6A04_20875</name>
</gene>
<evidence type="ECO:0000313" key="3">
    <source>
        <dbReference type="EMBL" id="OAN45464.1"/>
    </source>
</evidence>
<dbReference type="SUPFAM" id="SSF56349">
    <property type="entry name" value="DNA breaking-rejoining enzymes"/>
    <property type="match status" value="1"/>
</dbReference>
<evidence type="ECO:0000259" key="2">
    <source>
        <dbReference type="PROSITE" id="PS51898"/>
    </source>
</evidence>
<dbReference type="GO" id="GO:0003677">
    <property type="term" value="F:DNA binding"/>
    <property type="evidence" value="ECO:0007669"/>
    <property type="project" value="InterPro"/>
</dbReference>
<dbReference type="EMBL" id="LWQT01000100">
    <property type="protein sequence ID" value="OAN45464.1"/>
    <property type="molecule type" value="Genomic_DNA"/>
</dbReference>
<dbReference type="PROSITE" id="PS51898">
    <property type="entry name" value="TYR_RECOMBINASE"/>
    <property type="match status" value="1"/>
</dbReference>
<accession>A0A178MC78</accession>
<dbReference type="Gene3D" id="1.10.443.10">
    <property type="entry name" value="Intergrase catalytic core"/>
    <property type="match status" value="1"/>
</dbReference>
<keyword evidence="1" id="KW-0233">DNA recombination</keyword>
<dbReference type="InterPro" id="IPR002104">
    <property type="entry name" value="Integrase_catalytic"/>
</dbReference>
<keyword evidence="4" id="KW-1185">Reference proteome</keyword>
<reference evidence="3 4" key="1">
    <citation type="submission" date="2016-04" db="EMBL/GenBank/DDBJ databases">
        <title>Draft genome sequence of freshwater magnetotactic bacteria Magnetospirillum marisnigri SP-1 and Magnetospirillum moscoviense BB-1.</title>
        <authorList>
            <person name="Koziaeva V."/>
            <person name="Dziuba M.V."/>
            <person name="Ivanov T.M."/>
            <person name="Kuznetsov B."/>
            <person name="Grouzdev D.S."/>
        </authorList>
    </citation>
    <scope>NUCLEOTIDE SEQUENCE [LARGE SCALE GENOMIC DNA]</scope>
    <source>
        <strain evidence="3 4">SP-1</strain>
    </source>
</reference>
<dbReference type="STRING" id="1285242.A6A04_20875"/>
<organism evidence="3 4">
    <name type="scientific">Paramagnetospirillum marisnigri</name>
    <dbReference type="NCBI Taxonomy" id="1285242"/>
    <lineage>
        <taxon>Bacteria</taxon>
        <taxon>Pseudomonadati</taxon>
        <taxon>Pseudomonadota</taxon>
        <taxon>Alphaproteobacteria</taxon>
        <taxon>Rhodospirillales</taxon>
        <taxon>Magnetospirillaceae</taxon>
        <taxon>Paramagnetospirillum</taxon>
    </lineage>
</organism>
<dbReference type="Pfam" id="PF00589">
    <property type="entry name" value="Phage_integrase"/>
    <property type="match status" value="1"/>
</dbReference>
<name>A0A178MC78_9PROT</name>
<sequence>MFGSTSPAASWSPRRRRIVEQAYGQWLAWLHNNDLLDEDSPPEARVTPERMTAFINQLAARISQVSVTMMTGALGRILAVLSPDIDWAWMRRLYQDLKGWAEPSRDKRVAMVPAKDLFDLGLHLMDTAEDGDPAPYFAAPLYRDGLLIALLITRPVRMRNISNIELGRQLVRDEAGYWLRFPPDETKTGIEIDVPLPHALIPYLKTYLTKHRPVLLGRRKAGTPVTMALWVSRWGTAMIQHAIRDQIKKRTKDAFGKAVWPHLFRDSAATSMAVEDPENVRLAAGLLGHTTFATTEEHYILAHMLEAGRRFQRVVLGLRGTCNEEGDEDEDEE</sequence>
<comment type="caution">
    <text evidence="3">The sequence shown here is derived from an EMBL/GenBank/DDBJ whole genome shotgun (WGS) entry which is preliminary data.</text>
</comment>
<dbReference type="CDD" id="cd00397">
    <property type="entry name" value="DNA_BRE_C"/>
    <property type="match status" value="1"/>
</dbReference>
<dbReference type="GO" id="GO:0006310">
    <property type="term" value="P:DNA recombination"/>
    <property type="evidence" value="ECO:0007669"/>
    <property type="project" value="UniProtKB-KW"/>
</dbReference>
<dbReference type="InterPro" id="IPR011010">
    <property type="entry name" value="DNA_brk_join_enz"/>
</dbReference>
<evidence type="ECO:0000313" key="4">
    <source>
        <dbReference type="Proteomes" id="UP000078428"/>
    </source>
</evidence>
<proteinExistence type="predicted"/>
<dbReference type="GO" id="GO:0015074">
    <property type="term" value="P:DNA integration"/>
    <property type="evidence" value="ECO:0007669"/>
    <property type="project" value="InterPro"/>
</dbReference>
<dbReference type="InterPro" id="IPR013762">
    <property type="entry name" value="Integrase-like_cat_sf"/>
</dbReference>
<dbReference type="Proteomes" id="UP000078428">
    <property type="component" value="Unassembled WGS sequence"/>
</dbReference>
<evidence type="ECO:0000256" key="1">
    <source>
        <dbReference type="ARBA" id="ARBA00023172"/>
    </source>
</evidence>
<protein>
    <recommendedName>
        <fullName evidence="2">Tyr recombinase domain-containing protein</fullName>
    </recommendedName>
</protein>